<comment type="subcellular location">
    <subcellularLocation>
        <location evidence="1">Nucleus</location>
    </subcellularLocation>
</comment>
<accession>A0AA39Y2N9</accession>
<feature type="compositionally biased region" description="Basic and acidic residues" evidence="8">
    <location>
        <begin position="472"/>
        <end position="482"/>
    </location>
</feature>
<reference evidence="11" key="1">
    <citation type="submission" date="2023-06" db="EMBL/GenBank/DDBJ databases">
        <title>Multi-omics analyses reveal the molecular pathogenesis toolkit of Lasiodiplodia hormozganensis, a cross-kingdom pathogen.</title>
        <authorList>
            <person name="Felix C."/>
            <person name="Meneses R."/>
            <person name="Goncalves M.F.M."/>
            <person name="Tilleman L."/>
            <person name="Duarte A.S."/>
            <person name="Jorrin-Novo J.V."/>
            <person name="Van De Peer Y."/>
            <person name="Deforce D."/>
            <person name="Van Nieuwerburgh F."/>
            <person name="Esteves A.C."/>
            <person name="Alves A."/>
        </authorList>
    </citation>
    <scope>NUCLEOTIDE SEQUENCE</scope>
    <source>
        <strain evidence="11">CBS 339.90</strain>
    </source>
</reference>
<feature type="region of interest" description="Disordered" evidence="8">
    <location>
        <begin position="326"/>
        <end position="348"/>
    </location>
</feature>
<dbReference type="PANTHER" id="PTHR12856">
    <property type="entry name" value="TRANSCRIPTION INITIATION FACTOR IIH-RELATED"/>
    <property type="match status" value="1"/>
</dbReference>
<evidence type="ECO:0000256" key="4">
    <source>
        <dbReference type="ARBA" id="ARBA00023015"/>
    </source>
</evidence>
<feature type="domain" description="TFIIH p62 subunit N-terminal" evidence="10">
    <location>
        <begin position="7"/>
        <end position="88"/>
    </location>
</feature>
<dbReference type="Pfam" id="PF03909">
    <property type="entry name" value="BSD"/>
    <property type="match status" value="2"/>
</dbReference>
<evidence type="ECO:0000256" key="8">
    <source>
        <dbReference type="SAM" id="MobiDB-lite"/>
    </source>
</evidence>
<keyword evidence="3" id="KW-0677">Repeat</keyword>
<feature type="coiled-coil region" evidence="7">
    <location>
        <begin position="568"/>
        <end position="602"/>
    </location>
</feature>
<dbReference type="SUPFAM" id="SSF50729">
    <property type="entry name" value="PH domain-like"/>
    <property type="match status" value="1"/>
</dbReference>
<evidence type="ECO:0000256" key="3">
    <source>
        <dbReference type="ARBA" id="ARBA00022737"/>
    </source>
</evidence>
<dbReference type="AlphaFoldDB" id="A0AA39Y2N9"/>
<dbReference type="CDD" id="cd13229">
    <property type="entry name" value="PH_TFIIH"/>
    <property type="match status" value="1"/>
</dbReference>
<dbReference type="InterPro" id="IPR005607">
    <property type="entry name" value="BSD_dom"/>
</dbReference>
<evidence type="ECO:0000256" key="6">
    <source>
        <dbReference type="ARBA" id="ARBA00023242"/>
    </source>
</evidence>
<evidence type="ECO:0000313" key="11">
    <source>
        <dbReference type="EMBL" id="KAK0644793.1"/>
    </source>
</evidence>
<evidence type="ECO:0000313" key="12">
    <source>
        <dbReference type="Proteomes" id="UP001175001"/>
    </source>
</evidence>
<gene>
    <name evidence="11" type="primary">B8B20.390</name>
    <name evidence="11" type="ORF">DIS24_g8558</name>
</gene>
<dbReference type="GO" id="GO:0000439">
    <property type="term" value="C:transcription factor TFIIH core complex"/>
    <property type="evidence" value="ECO:0007669"/>
    <property type="project" value="InterPro"/>
</dbReference>
<sequence length="667" mass="72770">MSRVSASYKKQDGVLSVSKDNRTVLWTPAAPPGAPPSLTIAVSDITNLQQTPATSAKVSIKIVATESYVFAFTSPTARDDQVAITNTLRTAIEAAKARSAAASNAPTPAPAPDNTGQPSAMAIAKAVSGQTPAPATSASGAERGDDDGMYTDERLLGDVELQRSLLSKDLGTQKRFYEALKGKPESISHSQFSKQFWSTRVHLLRAHAVQLSQQHGPVNALSAIKLKIRDDGTPQTTLTRGQIQTIFNQHPLVRKAYNDLVPPMGEVEFFAAFFASRLYKRLKGEKITEMDPTNPKFDKYLNDTEENEKAKALSVDQFPHFLDIEGNESNHSQRKGNAPDMTMRPSGHDKVPILRSLNRVSGHMMADVTPADVDPHAPAGVDESTWEQLRLKDLQRSDEDNRVMLKIKDQRQFFARDNKSSAEAQFYAKQVPSDVLKTLRRELDGGSLQVGGNGINLQSVINVDDNSDSDEDAKKPAPERVGTKAARGAATTQILSAIKQRRAQNNDYSTPLGTFAVVEFGKTGYGLSESSINALTLTHNTTVEFLHYFWAVYGSGDADRAGELGTLVETLERSIERVKAVAEEAEKERQQMMADAKKRIEQQAARTGRRARFDERAFKGGRAAVESVMRPTVEAVKKAVNTYREELKKQMALAQQAAAAGGATAAS</sequence>
<feature type="compositionally biased region" description="Polar residues" evidence="8">
    <location>
        <begin position="128"/>
        <end position="139"/>
    </location>
</feature>
<dbReference type="Pfam" id="PF08567">
    <property type="entry name" value="PH_TFIIH"/>
    <property type="match status" value="1"/>
</dbReference>
<comment type="caution">
    <text evidence="11">The sequence shown here is derived from an EMBL/GenBank/DDBJ whole genome shotgun (WGS) entry which is preliminary data.</text>
</comment>
<protein>
    <submittedName>
        <fullName evidence="11">RNA polymerase II transcription factor B subunit 1</fullName>
    </submittedName>
</protein>
<evidence type="ECO:0000259" key="9">
    <source>
        <dbReference type="Pfam" id="PF03909"/>
    </source>
</evidence>
<keyword evidence="5" id="KW-0804">Transcription</keyword>
<dbReference type="Gene3D" id="2.30.29.30">
    <property type="entry name" value="Pleckstrin-homology domain (PH domain)/Phosphotyrosine-binding domain (PTB)"/>
    <property type="match status" value="1"/>
</dbReference>
<keyword evidence="12" id="KW-1185">Reference proteome</keyword>
<dbReference type="Proteomes" id="UP001175001">
    <property type="component" value="Unassembled WGS sequence"/>
</dbReference>
<organism evidence="11 12">
    <name type="scientific">Lasiodiplodia hormozganensis</name>
    <dbReference type="NCBI Taxonomy" id="869390"/>
    <lineage>
        <taxon>Eukaryota</taxon>
        <taxon>Fungi</taxon>
        <taxon>Dikarya</taxon>
        <taxon>Ascomycota</taxon>
        <taxon>Pezizomycotina</taxon>
        <taxon>Dothideomycetes</taxon>
        <taxon>Dothideomycetes incertae sedis</taxon>
        <taxon>Botryosphaeriales</taxon>
        <taxon>Botryosphaeriaceae</taxon>
        <taxon>Lasiodiplodia</taxon>
    </lineage>
</organism>
<evidence type="ECO:0000256" key="1">
    <source>
        <dbReference type="ARBA" id="ARBA00004123"/>
    </source>
</evidence>
<feature type="region of interest" description="Disordered" evidence="8">
    <location>
        <begin position="462"/>
        <end position="486"/>
    </location>
</feature>
<proteinExistence type="inferred from homology"/>
<dbReference type="GO" id="GO:0006289">
    <property type="term" value="P:nucleotide-excision repair"/>
    <property type="evidence" value="ECO:0007669"/>
    <property type="project" value="InterPro"/>
</dbReference>
<dbReference type="InterPro" id="IPR027079">
    <property type="entry name" value="Tfb1/GTF2H1"/>
</dbReference>
<dbReference type="InterPro" id="IPR011993">
    <property type="entry name" value="PH-like_dom_sf"/>
</dbReference>
<keyword evidence="4" id="KW-0805">Transcription regulation</keyword>
<keyword evidence="6" id="KW-0539">Nucleus</keyword>
<evidence type="ECO:0000256" key="7">
    <source>
        <dbReference type="SAM" id="Coils"/>
    </source>
</evidence>
<dbReference type="GO" id="GO:0006351">
    <property type="term" value="P:DNA-templated transcription"/>
    <property type="evidence" value="ECO:0007669"/>
    <property type="project" value="InterPro"/>
</dbReference>
<evidence type="ECO:0000256" key="2">
    <source>
        <dbReference type="ARBA" id="ARBA00009448"/>
    </source>
</evidence>
<feature type="domain" description="BSD" evidence="9">
    <location>
        <begin position="239"/>
        <end position="286"/>
    </location>
</feature>
<evidence type="ECO:0000259" key="10">
    <source>
        <dbReference type="Pfam" id="PF08567"/>
    </source>
</evidence>
<evidence type="ECO:0000256" key="5">
    <source>
        <dbReference type="ARBA" id="ARBA00023163"/>
    </source>
</evidence>
<comment type="similarity">
    <text evidence="2">Belongs to the TFB1 family.</text>
</comment>
<feature type="region of interest" description="Disordered" evidence="8">
    <location>
        <begin position="98"/>
        <end position="117"/>
    </location>
</feature>
<feature type="region of interest" description="Disordered" evidence="8">
    <location>
        <begin position="126"/>
        <end position="151"/>
    </location>
</feature>
<feature type="domain" description="BSD" evidence="9">
    <location>
        <begin position="158"/>
        <end position="212"/>
    </location>
</feature>
<keyword evidence="7" id="KW-0175">Coiled coil</keyword>
<dbReference type="EMBL" id="JAUJDW010000064">
    <property type="protein sequence ID" value="KAK0644793.1"/>
    <property type="molecule type" value="Genomic_DNA"/>
</dbReference>
<name>A0AA39Y2N9_9PEZI</name>
<dbReference type="InterPro" id="IPR013876">
    <property type="entry name" value="TFIIH_BTF_p62_N"/>
</dbReference>